<dbReference type="Gene3D" id="3.90.1530.10">
    <property type="entry name" value="Conserved hypothetical protein from pyrococcus furiosus pfu- 392566-001, ParB domain"/>
    <property type="match status" value="1"/>
</dbReference>
<dbReference type="KEGG" id="scw:TU94_15065"/>
<evidence type="ECO:0000313" key="2">
    <source>
        <dbReference type="Proteomes" id="UP000032234"/>
    </source>
</evidence>
<name>A0A0C5FRG0_9ACTN</name>
<reference evidence="1 2" key="1">
    <citation type="submission" date="2015-02" db="EMBL/GenBank/DDBJ databases">
        <title>Genome sequence of thermotolerant Streptomyces cyaneogriseus subsp. Noncyanogenus NMWT1, the producer of nematocidal antibiotics nemadectin.</title>
        <authorList>
            <person name="Wang H."/>
            <person name="Li C."/>
            <person name="Xiang W."/>
            <person name="Wang X."/>
        </authorList>
    </citation>
    <scope>NUCLEOTIDE SEQUENCE [LARGE SCALE GENOMIC DNA]</scope>
    <source>
        <strain evidence="1 2">NMWT 1</strain>
    </source>
</reference>
<dbReference type="OrthoDB" id="4528944at2"/>
<sequence>MPKKYAYELPEHRVDYGVRIPVEDLKIDEKAQRVLNEPRARSMANNLVPEALGTIVVSQRTNGDQYIVDGMHRWHVCKLTGIPEIVAEVHHGLDQQEEAVLFLIKNRESSKPTPLDEYKIGLTAGIPLFVDTDSALRKRNLSMGSTGTNMVGAVAGVLRITDLYGPETLERTLKVAEDAWGRTKETWDGMLLGGIGMFLGKHGDDIDDRVLSERIGKKDPAFRWRANITALASAGGTRHSGTGSRISTCYTLIVTEWDKGRRKENRIGS</sequence>
<evidence type="ECO:0000313" key="1">
    <source>
        <dbReference type="EMBL" id="AJP02612.1"/>
    </source>
</evidence>
<dbReference type="InterPro" id="IPR036086">
    <property type="entry name" value="ParB/Sulfiredoxin_sf"/>
</dbReference>
<organism evidence="1 2">
    <name type="scientific">Streptomyces cyaneogriseus subsp. noncyanogenus</name>
    <dbReference type="NCBI Taxonomy" id="477245"/>
    <lineage>
        <taxon>Bacteria</taxon>
        <taxon>Bacillati</taxon>
        <taxon>Actinomycetota</taxon>
        <taxon>Actinomycetes</taxon>
        <taxon>Kitasatosporales</taxon>
        <taxon>Streptomycetaceae</taxon>
        <taxon>Streptomyces</taxon>
    </lineage>
</organism>
<dbReference type="HOGENOM" id="CLU_084779_0_0_11"/>
<dbReference type="PATRIC" id="fig|477245.3.peg.3195"/>
<dbReference type="RefSeq" id="WP_044382380.1">
    <property type="nucleotide sequence ID" value="NZ_CP010849.1"/>
</dbReference>
<dbReference type="EMBL" id="CP010849">
    <property type="protein sequence ID" value="AJP02612.1"/>
    <property type="molecule type" value="Genomic_DNA"/>
</dbReference>
<dbReference type="Proteomes" id="UP000032234">
    <property type="component" value="Chromosome"/>
</dbReference>
<proteinExistence type="predicted"/>
<dbReference type="CDD" id="cd16387">
    <property type="entry name" value="ParB_N_Srx"/>
    <property type="match status" value="1"/>
</dbReference>
<evidence type="ECO:0008006" key="3">
    <source>
        <dbReference type="Google" id="ProtNLM"/>
    </source>
</evidence>
<keyword evidence="2" id="KW-1185">Reference proteome</keyword>
<gene>
    <name evidence="1" type="ORF">TU94_15065</name>
</gene>
<protein>
    <recommendedName>
        <fullName evidence="3">ParB/Sulfiredoxin domain-containing protein</fullName>
    </recommendedName>
</protein>
<dbReference type="SUPFAM" id="SSF110849">
    <property type="entry name" value="ParB/Sulfiredoxin"/>
    <property type="match status" value="1"/>
</dbReference>
<dbReference type="AlphaFoldDB" id="A0A0C5FRG0"/>
<accession>A0A0C5FRG0</accession>